<dbReference type="InterPro" id="IPR055394">
    <property type="entry name" value="Zn_ribbon_TiaS"/>
</dbReference>
<dbReference type="Gene3D" id="2.40.50.1010">
    <property type="match status" value="1"/>
</dbReference>
<organism evidence="11">
    <name type="scientific">Ignisphaera aggregans</name>
    <dbReference type="NCBI Taxonomy" id="334771"/>
    <lineage>
        <taxon>Archaea</taxon>
        <taxon>Thermoproteota</taxon>
        <taxon>Thermoprotei</taxon>
        <taxon>Desulfurococcales</taxon>
        <taxon>Desulfurococcaceae</taxon>
        <taxon>Ignisphaera</taxon>
    </lineage>
</organism>
<evidence type="ECO:0000259" key="7">
    <source>
        <dbReference type="Pfam" id="PF08489"/>
    </source>
</evidence>
<dbReference type="GO" id="GO:0002101">
    <property type="term" value="P:tRNA wobble cytosine modification"/>
    <property type="evidence" value="ECO:0007669"/>
    <property type="project" value="UniProtKB-UniRule"/>
</dbReference>
<accession>A0A7C5UVL0</accession>
<evidence type="ECO:0000256" key="1">
    <source>
        <dbReference type="ARBA" id="ARBA00022490"/>
    </source>
</evidence>
<dbReference type="GO" id="GO:0005737">
    <property type="term" value="C:cytoplasm"/>
    <property type="evidence" value="ECO:0007669"/>
    <property type="project" value="UniProtKB-SubCell"/>
</dbReference>
<feature type="domain" description="TiaS C-terminal zinc ribbon" evidence="9">
    <location>
        <begin position="380"/>
        <end position="406"/>
    </location>
</feature>
<proteinExistence type="inferred from homology"/>
<keyword evidence="3 6" id="KW-0819">tRNA processing</keyword>
<protein>
    <recommendedName>
        <fullName evidence="6">tRNA(Ile2) 2-agmatinylcytidine synthetase TiaS</fullName>
        <shortName evidence="6">tRNA(Ile2)-agm2C synthetase</shortName>
        <ecNumber evidence="6">6.3.4.22</ecNumber>
    </recommendedName>
    <alternativeName>
        <fullName evidence="6">tRNA(Ile2) agmatidine synthetase</fullName>
    </alternativeName>
</protein>
<dbReference type="InterPro" id="IPR024913">
    <property type="entry name" value="tRNA_Ile2__agm2C_synt"/>
</dbReference>
<keyword evidence="1 6" id="KW-0963">Cytoplasm</keyword>
<dbReference type="InterPro" id="IPR013696">
    <property type="entry name" value="TiaS_FLD"/>
</dbReference>
<evidence type="ECO:0000313" key="10">
    <source>
        <dbReference type="EMBL" id="HHP82288.1"/>
    </source>
</evidence>
<comment type="function">
    <text evidence="6">ATP-dependent agmatine transferase that catalyzes the formation of 2-agmatinylcytidine (agm2C) at the wobble position (C34) of tRNA(Ile2), converting the codon specificity from AUG to AUA.</text>
</comment>
<comment type="caution">
    <text evidence="11">The sequence shown here is derived from an EMBL/GenBank/DDBJ whole genome shotgun (WGS) entry which is preliminary data.</text>
</comment>
<dbReference type="Pfam" id="PF08489">
    <property type="entry name" value="TiaS_FLD"/>
    <property type="match status" value="1"/>
</dbReference>
<feature type="domain" description="TiaS FLD" evidence="7">
    <location>
        <begin position="165"/>
        <end position="279"/>
    </location>
</feature>
<dbReference type="Pfam" id="PF23783">
    <property type="entry name" value="Zn_ribbon_TiaS"/>
    <property type="match status" value="1"/>
</dbReference>
<keyword evidence="2 6" id="KW-0436">Ligase</keyword>
<dbReference type="EMBL" id="DRUB01000029">
    <property type="protein sequence ID" value="HHR95507.1"/>
    <property type="molecule type" value="Genomic_DNA"/>
</dbReference>
<comment type="subcellular location">
    <subcellularLocation>
        <location evidence="6">Cytoplasm</location>
    </subcellularLocation>
</comment>
<dbReference type="InterPro" id="IPR053870">
    <property type="entry name" value="TiaS-like_TCKD"/>
</dbReference>
<dbReference type="EMBL" id="DRZI01000276">
    <property type="protein sequence ID" value="HHP82288.1"/>
    <property type="molecule type" value="Genomic_DNA"/>
</dbReference>
<comment type="similarity">
    <text evidence="6">Belongs to the TiaS family.</text>
</comment>
<comment type="catalytic activity">
    <reaction evidence="6">
        <text>cytidine(34) in tRNA(Ile2) + agmatine + ATP + H2O = 2-agmatinylcytidine(34) in tRNA(Ile2) + AMP + 2 phosphate + 2 H(+)</text>
        <dbReference type="Rhea" id="RHEA:43608"/>
        <dbReference type="Rhea" id="RHEA-COMP:10625"/>
        <dbReference type="Rhea" id="RHEA-COMP:10626"/>
        <dbReference type="ChEBI" id="CHEBI:15377"/>
        <dbReference type="ChEBI" id="CHEBI:15378"/>
        <dbReference type="ChEBI" id="CHEBI:30616"/>
        <dbReference type="ChEBI" id="CHEBI:43474"/>
        <dbReference type="ChEBI" id="CHEBI:58145"/>
        <dbReference type="ChEBI" id="CHEBI:82748"/>
        <dbReference type="ChEBI" id="CHEBI:83545"/>
        <dbReference type="ChEBI" id="CHEBI:456215"/>
        <dbReference type="EC" id="6.3.4.22"/>
    </reaction>
</comment>
<evidence type="ECO:0000256" key="6">
    <source>
        <dbReference type="HAMAP-Rule" id="MF_01892"/>
    </source>
</evidence>
<evidence type="ECO:0000259" key="9">
    <source>
        <dbReference type="Pfam" id="PF23783"/>
    </source>
</evidence>
<evidence type="ECO:0000256" key="4">
    <source>
        <dbReference type="ARBA" id="ARBA00022741"/>
    </source>
</evidence>
<evidence type="ECO:0000259" key="8">
    <source>
        <dbReference type="Pfam" id="PF22641"/>
    </source>
</evidence>
<dbReference type="HAMAP" id="MF_01892">
    <property type="entry name" value="tRNA_Ile2_agm2C_synt"/>
    <property type="match status" value="1"/>
</dbReference>
<dbReference type="GO" id="GO:0005524">
    <property type="term" value="F:ATP binding"/>
    <property type="evidence" value="ECO:0007669"/>
    <property type="project" value="UniProtKB-KW"/>
</dbReference>
<keyword evidence="4 6" id="KW-0547">Nucleotide-binding</keyword>
<evidence type="ECO:0000313" key="11">
    <source>
        <dbReference type="EMBL" id="HHR95507.1"/>
    </source>
</evidence>
<feature type="domain" description="TiaS-like TCKD" evidence="8">
    <location>
        <begin position="18"/>
        <end position="95"/>
    </location>
</feature>
<dbReference type="Pfam" id="PF22641">
    <property type="entry name" value="TiaS_TCKD"/>
    <property type="match status" value="1"/>
</dbReference>
<evidence type="ECO:0000256" key="5">
    <source>
        <dbReference type="ARBA" id="ARBA00022840"/>
    </source>
</evidence>
<name>A0A7C5UVL0_9CREN</name>
<evidence type="ECO:0000256" key="3">
    <source>
        <dbReference type="ARBA" id="ARBA00022694"/>
    </source>
</evidence>
<dbReference type="PANTHER" id="PTHR40705:SF2">
    <property type="entry name" value="DUF1743 DOMAIN-CONTAINING PROTEIN"/>
    <property type="match status" value="1"/>
</dbReference>
<keyword evidence="5 6" id="KW-0067">ATP-binding</keyword>
<evidence type="ECO:0000256" key="2">
    <source>
        <dbReference type="ARBA" id="ARBA00022598"/>
    </source>
</evidence>
<dbReference type="PANTHER" id="PTHR40705">
    <property type="entry name" value="TRNA(ILE2) 2-AGMATINYLCYTIDINE SYNTHETASE TIAS"/>
    <property type="match status" value="1"/>
</dbReference>
<dbReference type="Gene3D" id="3.30.70.2200">
    <property type="match status" value="1"/>
</dbReference>
<dbReference type="AlphaFoldDB" id="A0A7C5UVL0"/>
<gene>
    <name evidence="6" type="primary">tiaS</name>
    <name evidence="11" type="ORF">ENL47_01455</name>
    <name evidence="10" type="ORF">ENM84_06460</name>
</gene>
<reference evidence="11" key="1">
    <citation type="journal article" date="2020" name="mSystems">
        <title>Genome- and Community-Level Interaction Insights into Carbon Utilization and Element Cycling Functions of Hydrothermarchaeota in Hydrothermal Sediment.</title>
        <authorList>
            <person name="Zhou Z."/>
            <person name="Liu Y."/>
            <person name="Xu W."/>
            <person name="Pan J."/>
            <person name="Luo Z.H."/>
            <person name="Li M."/>
        </authorList>
    </citation>
    <scope>NUCLEOTIDE SEQUENCE [LARGE SCALE GENOMIC DNA]</scope>
    <source>
        <strain evidence="11">SpSt-1</strain>
        <strain evidence="10">SpSt-1121</strain>
    </source>
</reference>
<sequence>MLSGIWMNLNNDLCIVHIGIDDFDAQNYGCTTHAATYLLHSLNNVYKIKLIDYPNLVRLNPSIPWKTRGNGAVSLRIAIECDKIYNIVEYSEKILIEYLDKIAKFSRSLTDRDTEPGVVFILNSIPLILKSIYIKALTDILLPSIVIEKLLRHKNIILGNVFRSRGIVGASAAIGWFLAEDDYTYEMLTYRSKEVYEKERCIDRESVKKFDEQMKNSTFNNIDSESGRILIESHGMDPVLYGVRGEFPESVKMALNTIRVCEPITAWTIFRSNQGTDSHAIHRNIEDLRMYTTAKLHIVIASKPEAISGGAVIVKAYDSSGSIDLAFFKPSTLTDIALNLYIGDELIVQGHVKPWGKDMVFHVEKMQILNTATRYICRAPKCPICRKRMEKIGWGKGYRCRECDVKIINPELECKPVFRNVEHRLYLPPSRTQKHLIKPLSRYGREKIWRSPSKYIELYDVSQIIEPLRFL</sequence>
<dbReference type="GO" id="GO:0016879">
    <property type="term" value="F:ligase activity, forming carbon-nitrogen bonds"/>
    <property type="evidence" value="ECO:0007669"/>
    <property type="project" value="UniProtKB-UniRule"/>
</dbReference>
<dbReference type="Gene3D" id="3.90.600.20">
    <property type="match status" value="1"/>
</dbReference>
<dbReference type="EC" id="6.3.4.22" evidence="6"/>